<protein>
    <submittedName>
        <fullName evidence="2">Uncharacterized protein</fullName>
    </submittedName>
</protein>
<comment type="caution">
    <text evidence="2">The sequence shown here is derived from an EMBL/GenBank/DDBJ whole genome shotgun (WGS) entry which is preliminary data.</text>
</comment>
<accession>A0A8J3NKJ7</accession>
<name>A0A8J3NKJ7_9ACTN</name>
<feature type="compositionally biased region" description="Basic residues" evidence="1">
    <location>
        <begin position="246"/>
        <end position="262"/>
    </location>
</feature>
<keyword evidence="3" id="KW-1185">Reference proteome</keyword>
<gene>
    <name evidence="2" type="ORF">Cba03nite_54660</name>
</gene>
<dbReference type="AlphaFoldDB" id="A0A8J3NKJ7"/>
<dbReference type="Proteomes" id="UP000601223">
    <property type="component" value="Unassembled WGS sequence"/>
</dbReference>
<feature type="region of interest" description="Disordered" evidence="1">
    <location>
        <begin position="237"/>
        <end position="262"/>
    </location>
</feature>
<proteinExistence type="predicted"/>
<organism evidence="2 3">
    <name type="scientific">Catellatospora bangladeshensis</name>
    <dbReference type="NCBI Taxonomy" id="310355"/>
    <lineage>
        <taxon>Bacteria</taxon>
        <taxon>Bacillati</taxon>
        <taxon>Actinomycetota</taxon>
        <taxon>Actinomycetes</taxon>
        <taxon>Micromonosporales</taxon>
        <taxon>Micromonosporaceae</taxon>
        <taxon>Catellatospora</taxon>
    </lineage>
</organism>
<sequence>MTTHFASIGVDLAREGLSRFTTSVVSAAVAVPINRRHCDHVWTDPSGARVVARSRWGRVHQVQPSLAGGAVAVPCGSIRLIDDRTAVMDLLDDTDGDLICPVAVHLEDHSVLHVAGGWLARGQIVLSALAETASSAPDRPPEPAADIPLDLGLVCDGLVRPAHAPATWTPSPRTELRGTVRAAELRTNGLTGDSFHWLRLHVRPGLELDVAAPATALPAVPAPGTRLHARAVLTGSLGLQPGTLPRPRRAKHLRRLRRRDEQ</sequence>
<evidence type="ECO:0000256" key="1">
    <source>
        <dbReference type="SAM" id="MobiDB-lite"/>
    </source>
</evidence>
<reference evidence="2 3" key="1">
    <citation type="submission" date="2021-01" db="EMBL/GenBank/DDBJ databases">
        <title>Whole genome shotgun sequence of Catellatospora bangladeshensis NBRC 107357.</title>
        <authorList>
            <person name="Komaki H."/>
            <person name="Tamura T."/>
        </authorList>
    </citation>
    <scope>NUCLEOTIDE SEQUENCE [LARGE SCALE GENOMIC DNA]</scope>
    <source>
        <strain evidence="2 3">NBRC 107357</strain>
    </source>
</reference>
<evidence type="ECO:0000313" key="2">
    <source>
        <dbReference type="EMBL" id="GIF84117.1"/>
    </source>
</evidence>
<dbReference type="EMBL" id="BONF01000033">
    <property type="protein sequence ID" value="GIF84117.1"/>
    <property type="molecule type" value="Genomic_DNA"/>
</dbReference>
<dbReference type="RefSeq" id="WP_203751892.1">
    <property type="nucleotide sequence ID" value="NZ_BONF01000033.1"/>
</dbReference>
<evidence type="ECO:0000313" key="3">
    <source>
        <dbReference type="Proteomes" id="UP000601223"/>
    </source>
</evidence>